<feature type="transmembrane region" description="Helical" evidence="9">
    <location>
        <begin position="224"/>
        <end position="247"/>
    </location>
</feature>
<feature type="transmembrane region" description="Helical" evidence="9">
    <location>
        <begin position="393"/>
        <end position="415"/>
    </location>
</feature>
<dbReference type="Gene3D" id="1.20.1250.20">
    <property type="entry name" value="MFS general substrate transporter like domains"/>
    <property type="match status" value="1"/>
</dbReference>
<dbReference type="Gene3D" id="1.20.1720.10">
    <property type="entry name" value="Multidrug resistance protein D"/>
    <property type="match status" value="1"/>
</dbReference>
<proteinExistence type="predicted"/>
<feature type="transmembrane region" description="Helical" evidence="9">
    <location>
        <begin position="104"/>
        <end position="125"/>
    </location>
</feature>
<feature type="transmembrane region" description="Helical" evidence="9">
    <location>
        <begin position="303"/>
        <end position="323"/>
    </location>
</feature>
<feature type="transmembrane region" description="Helical" evidence="9">
    <location>
        <begin position="473"/>
        <end position="491"/>
    </location>
</feature>
<keyword evidence="6 9" id="KW-0472">Membrane</keyword>
<gene>
    <name evidence="11" type="ORF">ABT276_20215</name>
</gene>
<dbReference type="PROSITE" id="PS50850">
    <property type="entry name" value="MFS"/>
    <property type="match status" value="1"/>
</dbReference>
<evidence type="ECO:0000256" key="6">
    <source>
        <dbReference type="ARBA" id="ARBA00023136"/>
    </source>
</evidence>
<dbReference type="InterPro" id="IPR011701">
    <property type="entry name" value="MFS"/>
</dbReference>
<dbReference type="Proteomes" id="UP001445472">
    <property type="component" value="Unassembled WGS sequence"/>
</dbReference>
<feature type="transmembrane region" description="Helical" evidence="9">
    <location>
        <begin position="330"/>
        <end position="349"/>
    </location>
</feature>
<accession>A0ABV1UYA0</accession>
<evidence type="ECO:0000256" key="9">
    <source>
        <dbReference type="SAM" id="Phobius"/>
    </source>
</evidence>
<evidence type="ECO:0000259" key="10">
    <source>
        <dbReference type="PROSITE" id="PS50850"/>
    </source>
</evidence>
<keyword evidence="7" id="KW-0046">Antibiotic resistance</keyword>
<dbReference type="NCBIfam" id="TIGR00711">
    <property type="entry name" value="efflux_EmrB"/>
    <property type="match status" value="1"/>
</dbReference>
<organism evidence="11 12">
    <name type="scientific">Streptomyces xantholiticus</name>
    <dbReference type="NCBI Taxonomy" id="68285"/>
    <lineage>
        <taxon>Bacteria</taxon>
        <taxon>Bacillati</taxon>
        <taxon>Actinomycetota</taxon>
        <taxon>Actinomycetes</taxon>
        <taxon>Kitasatosporales</taxon>
        <taxon>Streptomycetaceae</taxon>
        <taxon>Streptomyces</taxon>
    </lineage>
</organism>
<dbReference type="SUPFAM" id="SSF103473">
    <property type="entry name" value="MFS general substrate transporter"/>
    <property type="match status" value="1"/>
</dbReference>
<evidence type="ECO:0000256" key="5">
    <source>
        <dbReference type="ARBA" id="ARBA00022989"/>
    </source>
</evidence>
<dbReference type="InterPro" id="IPR036259">
    <property type="entry name" value="MFS_trans_sf"/>
</dbReference>
<evidence type="ECO:0000256" key="3">
    <source>
        <dbReference type="ARBA" id="ARBA00022475"/>
    </source>
</evidence>
<feature type="transmembrane region" description="Helical" evidence="9">
    <location>
        <begin position="268"/>
        <end position="291"/>
    </location>
</feature>
<keyword evidence="3" id="KW-1003">Cell membrane</keyword>
<feature type="transmembrane region" description="Helical" evidence="9">
    <location>
        <begin position="79"/>
        <end position="98"/>
    </location>
</feature>
<feature type="transmembrane region" description="Helical" evidence="9">
    <location>
        <begin position="55"/>
        <end position="72"/>
    </location>
</feature>
<feature type="transmembrane region" description="Helical" evidence="9">
    <location>
        <begin position="137"/>
        <end position="156"/>
    </location>
</feature>
<dbReference type="CDD" id="cd17321">
    <property type="entry name" value="MFS_MMR_MDR_like"/>
    <property type="match status" value="1"/>
</dbReference>
<comment type="caution">
    <text evidence="11">The sequence shown here is derived from an EMBL/GenBank/DDBJ whole genome shotgun (WGS) entry which is preliminary data.</text>
</comment>
<comment type="subcellular location">
    <subcellularLocation>
        <location evidence="1">Cell membrane</location>
        <topology evidence="1">Multi-pass membrane protein</topology>
    </subcellularLocation>
</comment>
<dbReference type="InterPro" id="IPR020846">
    <property type="entry name" value="MFS_dom"/>
</dbReference>
<dbReference type="PRINTS" id="PR01036">
    <property type="entry name" value="TCRTETB"/>
</dbReference>
<feature type="compositionally biased region" description="Basic and acidic residues" evidence="8">
    <location>
        <begin position="507"/>
        <end position="520"/>
    </location>
</feature>
<feature type="region of interest" description="Disordered" evidence="8">
    <location>
        <begin position="499"/>
        <end position="520"/>
    </location>
</feature>
<protein>
    <submittedName>
        <fullName evidence="11">MFS transporter</fullName>
    </submittedName>
</protein>
<dbReference type="PANTHER" id="PTHR42718">
    <property type="entry name" value="MAJOR FACILITATOR SUPERFAMILY MULTIDRUG TRANSPORTER MFSC"/>
    <property type="match status" value="1"/>
</dbReference>
<feature type="transmembrane region" description="Helical" evidence="9">
    <location>
        <begin position="361"/>
        <end position="381"/>
    </location>
</feature>
<feature type="transmembrane region" description="Helical" evidence="9">
    <location>
        <begin position="12"/>
        <end position="35"/>
    </location>
</feature>
<evidence type="ECO:0000256" key="4">
    <source>
        <dbReference type="ARBA" id="ARBA00022692"/>
    </source>
</evidence>
<evidence type="ECO:0000256" key="1">
    <source>
        <dbReference type="ARBA" id="ARBA00004651"/>
    </source>
</evidence>
<feature type="domain" description="Major facilitator superfamily (MFS) profile" evidence="10">
    <location>
        <begin position="13"/>
        <end position="495"/>
    </location>
</feature>
<keyword evidence="4 9" id="KW-0812">Transmembrane</keyword>
<dbReference type="EMBL" id="JBEPBX010000017">
    <property type="protein sequence ID" value="MER6615642.1"/>
    <property type="molecule type" value="Genomic_DNA"/>
</dbReference>
<dbReference type="InterPro" id="IPR004638">
    <property type="entry name" value="EmrB-like"/>
</dbReference>
<evidence type="ECO:0000256" key="7">
    <source>
        <dbReference type="ARBA" id="ARBA00023251"/>
    </source>
</evidence>
<evidence type="ECO:0000313" key="11">
    <source>
        <dbReference type="EMBL" id="MER6615642.1"/>
    </source>
</evidence>
<reference evidence="11 12" key="1">
    <citation type="submission" date="2024-06" db="EMBL/GenBank/DDBJ databases">
        <title>The Natural Products Discovery Center: Release of the First 8490 Sequenced Strains for Exploring Actinobacteria Biosynthetic Diversity.</title>
        <authorList>
            <person name="Kalkreuter E."/>
            <person name="Kautsar S.A."/>
            <person name="Yang D."/>
            <person name="Bader C.D."/>
            <person name="Teijaro C.N."/>
            <person name="Fluegel L."/>
            <person name="Davis C.M."/>
            <person name="Simpson J.R."/>
            <person name="Lauterbach L."/>
            <person name="Steele A.D."/>
            <person name="Gui C."/>
            <person name="Meng S."/>
            <person name="Li G."/>
            <person name="Viehrig K."/>
            <person name="Ye F."/>
            <person name="Su P."/>
            <person name="Kiefer A.F."/>
            <person name="Nichols A."/>
            <person name="Cepeda A.J."/>
            <person name="Yan W."/>
            <person name="Fan B."/>
            <person name="Jiang Y."/>
            <person name="Adhikari A."/>
            <person name="Zheng C.-J."/>
            <person name="Schuster L."/>
            <person name="Cowan T.M."/>
            <person name="Smanski M.J."/>
            <person name="Chevrette M.G."/>
            <person name="De Carvalho L.P.S."/>
            <person name="Shen B."/>
        </authorList>
    </citation>
    <scope>NUCLEOTIDE SEQUENCE [LARGE SCALE GENOMIC DNA]</scope>
    <source>
        <strain evidence="11 12">NPDC000837</strain>
    </source>
</reference>
<name>A0ABV1UYA0_9ACTN</name>
<dbReference type="RefSeq" id="WP_100107670.1">
    <property type="nucleotide sequence ID" value="NZ_JBEPBX010000017.1"/>
</dbReference>
<sequence>MNRATIDRRRWQILAILCLSIIVIGLDNLILNLALPSIQQDLDASGSDLQWTIDAYTLPFGGLLLLTGSLGDRYGRKRMLSLGLVVFLAFSLVAAFAPSMELLIAARAGMGVGGALIMPATLSIIKDVFPPEEQAKAIGMWAGSSAIGIPLGPIVGGVLLEHFWWGTVFLVNVPVVLIGLIAGAKLIPESRAPRSGKLDLVGAALSVAALGTVVYGIIEASREGWGSTVTLSTIALGLVLVLAFVGWERRTANPLIDASLFRNRSFSGGAVVVVCINFCLFGLLFVATQYLQYVLRYDPIDAGLRLLPCITLVVGAGLGVKLVEKLGLKLTVVAGLLVTSAGMALMAAVGTSSESLTLSSLAVLGFGMGLSMPACANAILASTPQDQSGAGSAVTDASVQVGGALGIAVTGSVLATSYQDSLGSLGQLPPGADELVRDSIGGAAAVAGQLGSAGERIVTAASSAYVDGVQSSMLAGAGVAFLGAVLALVILPRWAPEGAAAPAAKPGEGKGQRPVEELVD</sequence>
<keyword evidence="12" id="KW-1185">Reference proteome</keyword>
<evidence type="ECO:0000256" key="8">
    <source>
        <dbReference type="SAM" id="MobiDB-lite"/>
    </source>
</evidence>
<feature type="transmembrane region" description="Helical" evidence="9">
    <location>
        <begin position="162"/>
        <end position="186"/>
    </location>
</feature>
<feature type="transmembrane region" description="Helical" evidence="9">
    <location>
        <begin position="198"/>
        <end position="218"/>
    </location>
</feature>
<keyword evidence="5 9" id="KW-1133">Transmembrane helix</keyword>
<dbReference type="PANTHER" id="PTHR42718:SF42">
    <property type="entry name" value="EXPORT PROTEIN"/>
    <property type="match status" value="1"/>
</dbReference>
<evidence type="ECO:0000313" key="12">
    <source>
        <dbReference type="Proteomes" id="UP001445472"/>
    </source>
</evidence>
<dbReference type="Pfam" id="PF07690">
    <property type="entry name" value="MFS_1"/>
    <property type="match status" value="1"/>
</dbReference>
<keyword evidence="2" id="KW-0813">Transport</keyword>
<evidence type="ECO:0000256" key="2">
    <source>
        <dbReference type="ARBA" id="ARBA00022448"/>
    </source>
</evidence>